<evidence type="ECO:0000259" key="2">
    <source>
        <dbReference type="PROSITE" id="PS50982"/>
    </source>
</evidence>
<feature type="region of interest" description="Disordered" evidence="1">
    <location>
        <begin position="26"/>
        <end position="88"/>
    </location>
</feature>
<gene>
    <name evidence="3" type="ORF">LSH36_448g02006</name>
</gene>
<feature type="compositionally biased region" description="Polar residues" evidence="1">
    <location>
        <begin position="470"/>
        <end position="481"/>
    </location>
</feature>
<dbReference type="Gene3D" id="3.30.890.10">
    <property type="entry name" value="Methyl-cpg-binding Protein 2, Chain A"/>
    <property type="match status" value="1"/>
</dbReference>
<dbReference type="Gene3D" id="3.80.10.10">
    <property type="entry name" value="Ribonuclease Inhibitor"/>
    <property type="match status" value="1"/>
</dbReference>
<dbReference type="SMART" id="SM00391">
    <property type="entry name" value="MBD"/>
    <property type="match status" value="1"/>
</dbReference>
<feature type="domain" description="MBD" evidence="2">
    <location>
        <begin position="543"/>
        <end position="617"/>
    </location>
</feature>
<feature type="region of interest" description="Disordered" evidence="1">
    <location>
        <begin position="114"/>
        <end position="535"/>
    </location>
</feature>
<feature type="region of interest" description="Disordered" evidence="1">
    <location>
        <begin position="638"/>
        <end position="687"/>
    </location>
</feature>
<dbReference type="Gene3D" id="1.20.1280.50">
    <property type="match status" value="1"/>
</dbReference>
<organism evidence="3 4">
    <name type="scientific">Paralvinella palmiformis</name>
    <dbReference type="NCBI Taxonomy" id="53620"/>
    <lineage>
        <taxon>Eukaryota</taxon>
        <taxon>Metazoa</taxon>
        <taxon>Spiralia</taxon>
        <taxon>Lophotrochozoa</taxon>
        <taxon>Annelida</taxon>
        <taxon>Polychaeta</taxon>
        <taxon>Sedentaria</taxon>
        <taxon>Canalipalpata</taxon>
        <taxon>Terebellida</taxon>
        <taxon>Terebelliformia</taxon>
        <taxon>Alvinellidae</taxon>
        <taxon>Paralvinella</taxon>
    </lineage>
</organism>
<dbReference type="InterPro" id="IPR016177">
    <property type="entry name" value="DNA-bd_dom_sf"/>
</dbReference>
<feature type="compositionally biased region" description="Polar residues" evidence="1">
    <location>
        <begin position="192"/>
        <end position="210"/>
    </location>
</feature>
<feature type="compositionally biased region" description="Polar residues" evidence="1">
    <location>
        <begin position="1411"/>
        <end position="1425"/>
    </location>
</feature>
<feature type="compositionally biased region" description="Basic and acidic residues" evidence="1">
    <location>
        <begin position="235"/>
        <end position="256"/>
    </location>
</feature>
<comment type="caution">
    <text evidence="3">The sequence shown here is derived from an EMBL/GenBank/DDBJ whole genome shotgun (WGS) entry which is preliminary data.</text>
</comment>
<name>A0AAD9JAJ7_9ANNE</name>
<dbReference type="SUPFAM" id="SSF54171">
    <property type="entry name" value="DNA-binding domain"/>
    <property type="match status" value="1"/>
</dbReference>
<dbReference type="InterPro" id="IPR032675">
    <property type="entry name" value="LRR_dom_sf"/>
</dbReference>
<feature type="region of interest" description="Disordered" evidence="1">
    <location>
        <begin position="746"/>
        <end position="767"/>
    </location>
</feature>
<keyword evidence="4" id="KW-1185">Reference proteome</keyword>
<dbReference type="CDD" id="cd15489">
    <property type="entry name" value="PHD_SF"/>
    <property type="match status" value="1"/>
</dbReference>
<dbReference type="InterPro" id="IPR052283">
    <property type="entry name" value="GenomicStab_NeuMorph_Reg"/>
</dbReference>
<evidence type="ECO:0000256" key="1">
    <source>
        <dbReference type="SAM" id="MobiDB-lite"/>
    </source>
</evidence>
<evidence type="ECO:0000313" key="4">
    <source>
        <dbReference type="Proteomes" id="UP001208570"/>
    </source>
</evidence>
<dbReference type="SMART" id="SM00384">
    <property type="entry name" value="AT_hook"/>
    <property type="match status" value="4"/>
</dbReference>
<feature type="compositionally biased region" description="Polar residues" evidence="1">
    <location>
        <begin position="143"/>
        <end position="157"/>
    </location>
</feature>
<feature type="compositionally biased region" description="Basic residues" evidence="1">
    <location>
        <begin position="512"/>
        <end position="521"/>
    </location>
</feature>
<dbReference type="InterPro" id="IPR001810">
    <property type="entry name" value="F-box_dom"/>
</dbReference>
<dbReference type="PANTHER" id="PTHR15739:SF5">
    <property type="entry name" value="LD23158P"/>
    <property type="match status" value="1"/>
</dbReference>
<dbReference type="PROSITE" id="PS50982">
    <property type="entry name" value="MBD"/>
    <property type="match status" value="1"/>
</dbReference>
<dbReference type="EMBL" id="JAODUP010000448">
    <property type="protein sequence ID" value="KAK2149523.1"/>
    <property type="molecule type" value="Genomic_DNA"/>
</dbReference>
<evidence type="ECO:0000313" key="3">
    <source>
        <dbReference type="EMBL" id="KAK2149523.1"/>
    </source>
</evidence>
<dbReference type="InterPro" id="IPR017956">
    <property type="entry name" value="AT_hook_DNA-bd_motif"/>
</dbReference>
<dbReference type="GO" id="GO:0003677">
    <property type="term" value="F:DNA binding"/>
    <property type="evidence" value="ECO:0007669"/>
    <property type="project" value="InterPro"/>
</dbReference>
<reference evidence="3" key="1">
    <citation type="journal article" date="2023" name="Mol. Biol. Evol.">
        <title>Third-Generation Sequencing Reveals the Adaptive Role of the Epigenome in Three Deep-Sea Polychaetes.</title>
        <authorList>
            <person name="Perez M."/>
            <person name="Aroh O."/>
            <person name="Sun Y."/>
            <person name="Lan Y."/>
            <person name="Juniper S.K."/>
            <person name="Young C.R."/>
            <person name="Angers B."/>
            <person name="Qian P.Y."/>
        </authorList>
    </citation>
    <scope>NUCLEOTIDE SEQUENCE</scope>
    <source>
        <strain evidence="3">P08H-3</strain>
    </source>
</reference>
<feature type="compositionally biased region" description="Polar residues" evidence="1">
    <location>
        <begin position="451"/>
        <end position="462"/>
    </location>
</feature>
<sequence>MDKELNTGNTSQSEGGKTWEVIELFDAGVSNENDDRKSDVTDDDSTNEWQTPDLNKTEILDEKTVTAGRLGLGKATPRGRSRGRPRSILSINVKKGVAAHKIITSESTETILDGGEKTVEMSELSDVEVCDKDDDEKLDISDETTNNLQASDLNESDTAPEKVNTPTHSGSGSVVPRGQPRSQPKSKFIINTRRTASLNRNIMASSAESTPNKDENMTSVRELADIEVCSEDDVDGKKSETADESTSNKRKPDISKLEMSTPLSPRRGQKIAHLGSGNAKSRGRPRGRPRSNSNPGLNKSENSTPTHCHGLTTVHSKSSSGKPRGRPRGRPRSNLPTSAEKGAAIDRSVPDQSVLGENVKPMETEELSDVDVCNNDDDDDKRSDLADESKNDQRTPDFNLLELTEKRATTPVSNDGTKICLSDLGSVTPRGRTRGRPRSTHTTSAKKGAAINSNTETESTENVMDAVGSATKSEQLDTTGTPKVKTEQVTPKVGRIIRKPKIFSPDFEPPSPKKKYRKGKRSQTESAPEGEAVDVSGDIKKRETINPKWLIPFEHGWRREIVLRNTYGDKRARPADVYYYPPRGGPKLRSIPEICRHLQETKSTVASECFTFIKDLIHEEPSEVVRYASKYKKPFQKTPVPQKKVTDLTPVSKKKKEQDKPEVKSEEKSTPQPMETDETISVSSSTVTEVGDTATVVSAGSVTTAESSTVIATVMSEASKPIDKKMISSDTKNAVKQAVAKKHTGKRSICSTEEKSVNGSAGNLPKKLKTGPEQRLCGMDCPGRHGVPPSLHCTVCMCMFHPECIGKHGLQRFDRFVCKSCKMMNKRLRGLPPGASVSMPIPPPPLQITPSPNPALSCAPPPLRVAPSIGGLEAYRAPPPLRMAPVSSLPQVTPSPVALSSFVRLPTVQLPQIIPDIGCSQPISMLASVSLSTAITAPNITSIPSDLVMSIPTPAPLSISLPTVVPKDVSGQILSLPQNITDRLNLGKPVSIKVNQQNFVIPANCFMKTNDGSKVYLPDNYLPREFSQGMASPLHITLNDSRENSGQVIDVRTCKSKVDEVAAKCQKRRMSGQLGIHRSFIQHLHVGFDCMLAIFLHLELADLLRTSQVCKTWKRVATHRCLWRKVSFRGCRILDWEKAAKKLKDMHSEILDLRGMLYGNDSSAMWGQFVAALPHFIHLQHVDFGNCPGSLLHSIIDKVQHLEGITAEFIADTLQEPEMWTSCVKLDIGKFSCLKELKMLKLRGVCGLALPSFSFSGGLSEIGSLTKLKTLSLTTLREVPEDEFGFLGSLLELEELELGDIQHWNSETYGQIAKLNKLRSLRLECGTDYEEGGLGEALLSLEKLTNLELIKFTVSGSLVKNLANVKSLRTLSVWPDTEKQPAVVNTCTLRAVSDMKSLVQLEWGIMVEQSPSNGMADSADSNDSTESGKERSGANDNIPFFPASFDLAKADENKEGRDDVLERLTVRQLVNRLCDFLPDAKIRVLNVPVIMTSKT</sequence>
<dbReference type="InterPro" id="IPR001739">
    <property type="entry name" value="Methyl_CpG_DNA-bd"/>
</dbReference>
<feature type="compositionally biased region" description="Basic and acidic residues" evidence="1">
    <location>
        <begin position="380"/>
        <end position="395"/>
    </location>
</feature>
<feature type="compositionally biased region" description="Polar residues" evidence="1">
    <location>
        <begin position="297"/>
        <end position="306"/>
    </location>
</feature>
<dbReference type="CDD" id="cd00122">
    <property type="entry name" value="MBD"/>
    <property type="match status" value="1"/>
</dbReference>
<feature type="compositionally biased region" description="Acidic residues" evidence="1">
    <location>
        <begin position="123"/>
        <end position="137"/>
    </location>
</feature>
<dbReference type="Pfam" id="PF12937">
    <property type="entry name" value="F-box-like"/>
    <property type="match status" value="1"/>
</dbReference>
<dbReference type="PANTHER" id="PTHR15739">
    <property type="entry name" value="ZINC FINGER PROTEIN"/>
    <property type="match status" value="1"/>
</dbReference>
<feature type="compositionally biased region" description="Basic and acidic residues" evidence="1">
    <location>
        <begin position="656"/>
        <end position="669"/>
    </location>
</feature>
<dbReference type="Proteomes" id="UP001208570">
    <property type="component" value="Unassembled WGS sequence"/>
</dbReference>
<dbReference type="SUPFAM" id="SSF81383">
    <property type="entry name" value="F-box domain"/>
    <property type="match status" value="1"/>
</dbReference>
<feature type="compositionally biased region" description="Acidic residues" evidence="1">
    <location>
        <begin position="364"/>
        <end position="379"/>
    </location>
</feature>
<dbReference type="InterPro" id="IPR036047">
    <property type="entry name" value="F-box-like_dom_sf"/>
</dbReference>
<protein>
    <recommendedName>
        <fullName evidence="2">MBD domain-containing protein</fullName>
    </recommendedName>
</protein>
<dbReference type="SUPFAM" id="SSF52047">
    <property type="entry name" value="RNI-like"/>
    <property type="match status" value="1"/>
</dbReference>
<accession>A0AAD9JAJ7</accession>
<feature type="region of interest" description="Disordered" evidence="1">
    <location>
        <begin position="1411"/>
        <end position="1438"/>
    </location>
</feature>
<proteinExistence type="predicted"/>
<feature type="compositionally biased region" description="Basic and acidic residues" evidence="1">
    <location>
        <begin position="55"/>
        <end position="64"/>
    </location>
</feature>
<dbReference type="Pfam" id="PF01429">
    <property type="entry name" value="MBD"/>
    <property type="match status" value="1"/>
</dbReference>